<dbReference type="GO" id="GO:0016757">
    <property type="term" value="F:glycosyltransferase activity"/>
    <property type="evidence" value="ECO:0007669"/>
    <property type="project" value="UniProtKB-KW"/>
</dbReference>
<dbReference type="PANTHER" id="PTHR12526:SF630">
    <property type="entry name" value="GLYCOSYLTRANSFERASE"/>
    <property type="match status" value="1"/>
</dbReference>
<dbReference type="PANTHER" id="PTHR12526">
    <property type="entry name" value="GLYCOSYLTRANSFERASE"/>
    <property type="match status" value="1"/>
</dbReference>
<evidence type="ECO:0000313" key="2">
    <source>
        <dbReference type="EMBL" id="KYC45391.1"/>
    </source>
</evidence>
<keyword evidence="4" id="KW-0328">Glycosyltransferase</keyword>
<dbReference type="Pfam" id="PF00534">
    <property type="entry name" value="Glycos_transf_1"/>
    <property type="match status" value="1"/>
</dbReference>
<dbReference type="CDD" id="cd03801">
    <property type="entry name" value="GT4_PimA-like"/>
    <property type="match status" value="1"/>
</dbReference>
<keyword evidence="4" id="KW-0808">Transferase</keyword>
<gene>
    <name evidence="2" type="ORF">APG10_00897</name>
    <name evidence="3" type="ORF">APG11_00277</name>
    <name evidence="4" type="ORF">APG12_01161</name>
</gene>
<dbReference type="AlphaFoldDB" id="A0A150IYB4"/>
<dbReference type="EMBL" id="LNGF01000004">
    <property type="protein sequence ID" value="KYC48470.1"/>
    <property type="molecule type" value="Genomic_DNA"/>
</dbReference>
<evidence type="ECO:0000259" key="1">
    <source>
        <dbReference type="Pfam" id="PF00534"/>
    </source>
</evidence>
<evidence type="ECO:0000313" key="7">
    <source>
        <dbReference type="Proteomes" id="UP000092403"/>
    </source>
</evidence>
<dbReference type="InterPro" id="IPR001296">
    <property type="entry name" value="Glyco_trans_1"/>
</dbReference>
<sequence length="373" mass="43361">MSKNFKICFISRQAYPYLSKENHYSAGGSELQETLLTKELLKRENKVSFIVGDYGQDGYTVIDDLEIYKGFFSYNKGLISKFLEPIYFWRLLSKINADVYYRRTPHDLTFIIGLFCKLKRKKFIFAAGSDTHFQKEGLSNMGLVSRINYRLSSKLSHIFIVQNSFQKEKAKELFGKEAVVIKNLMDIPKEISSKKDNPLVLFVGSILEYKQPEIFIELANTIKDTKFYIIGPCNEKGYYNSLKEKASGIQNLTFCDFLLREKILELYKKDIILVNASKFEGFPNTFLEAWSYGNPVVSLNVDPDEVICKYKLGYHSKSYSKMIEDLTKIIENKNLRKEFGLNGRKYVKDNHSIEKIVDEFEELIQNSFKEPNK</sequence>
<evidence type="ECO:0000313" key="6">
    <source>
        <dbReference type="Proteomes" id="UP000092401"/>
    </source>
</evidence>
<dbReference type="SUPFAM" id="SSF53756">
    <property type="entry name" value="UDP-Glycosyltransferase/glycogen phosphorylase"/>
    <property type="match status" value="1"/>
</dbReference>
<dbReference type="Proteomes" id="UP000092401">
    <property type="component" value="Unassembled WGS sequence"/>
</dbReference>
<accession>A0A150IYB4</accession>
<organism evidence="4 7">
    <name type="scientific">Candidatus Methanofastidiosum methylothiophilum</name>
    <dbReference type="NCBI Taxonomy" id="1705564"/>
    <lineage>
        <taxon>Archaea</taxon>
        <taxon>Methanobacteriati</taxon>
        <taxon>Methanobacteriota</taxon>
        <taxon>Stenosarchaea group</taxon>
        <taxon>Candidatus Methanofastidiosia</taxon>
        <taxon>Candidatus Methanofastidiosales</taxon>
        <taxon>Candidatus Methanofastidiosaceae</taxon>
        <taxon>Candidatus Methanofastidiosum</taxon>
    </lineage>
</organism>
<evidence type="ECO:0000313" key="5">
    <source>
        <dbReference type="Proteomes" id="UP000091929"/>
    </source>
</evidence>
<protein>
    <submittedName>
        <fullName evidence="4">UDP-D-galactose:(Glucosyl)lipopolysaccharide-1, 6-D-galactosyltransferase</fullName>
    </submittedName>
</protein>
<evidence type="ECO:0000313" key="3">
    <source>
        <dbReference type="EMBL" id="KYC48470.1"/>
    </source>
</evidence>
<dbReference type="Gene3D" id="3.40.50.2000">
    <property type="entry name" value="Glycogen Phosphorylase B"/>
    <property type="match status" value="2"/>
</dbReference>
<dbReference type="EMBL" id="LNJC01000023">
    <property type="protein sequence ID" value="KYC49912.1"/>
    <property type="molecule type" value="Genomic_DNA"/>
</dbReference>
<accession>A0A150IK28</accession>
<feature type="domain" description="Glycosyl transferase family 1" evidence="1">
    <location>
        <begin position="188"/>
        <end position="345"/>
    </location>
</feature>
<comment type="caution">
    <text evidence="4">The sequence shown here is derived from an EMBL/GenBank/DDBJ whole genome shotgun (WGS) entry which is preliminary data.</text>
</comment>
<dbReference type="PATRIC" id="fig|1706436.3.peg.909"/>
<reference evidence="5 6" key="1">
    <citation type="journal article" date="2016" name="ISME J.">
        <title>Chasing the elusive Euryarchaeota class WSA2: genomes reveal a uniquely fastidious methyl-reducing methanogen.</title>
        <authorList>
            <person name="Nobu M.K."/>
            <person name="Narihiro T."/>
            <person name="Kuroda K."/>
            <person name="Mei R."/>
            <person name="Liu W.T."/>
        </authorList>
    </citation>
    <scope>NUCLEOTIDE SEQUENCE [LARGE SCALE GENOMIC DNA]</scope>
    <source>
        <strain evidence="2">B03fssc0709_Meth_Bin005</strain>
        <strain evidence="3">B15fssc0709_Meth_Bin003</strain>
        <strain evidence="4">BMIXfssc0709_Meth_Bin006</strain>
    </source>
</reference>
<name>A0A150IYB4_9EURY</name>
<dbReference type="PATRIC" id="fig|1706438.3.peg.1169"/>
<dbReference type="PATRIC" id="fig|1706437.3.peg.277"/>
<dbReference type="Proteomes" id="UP000091929">
    <property type="component" value="Unassembled WGS sequence"/>
</dbReference>
<evidence type="ECO:0000313" key="4">
    <source>
        <dbReference type="EMBL" id="KYC49912.1"/>
    </source>
</evidence>
<accession>A0A150IU38</accession>
<dbReference type="EMBL" id="LNGE01000020">
    <property type="protein sequence ID" value="KYC45391.1"/>
    <property type="molecule type" value="Genomic_DNA"/>
</dbReference>
<proteinExistence type="predicted"/>
<dbReference type="Proteomes" id="UP000092403">
    <property type="component" value="Unassembled WGS sequence"/>
</dbReference>